<evidence type="ECO:0000313" key="3">
    <source>
        <dbReference type="EMBL" id="RXK37209.1"/>
    </source>
</evidence>
<feature type="compositionally biased region" description="Basic and acidic residues" evidence="1">
    <location>
        <begin position="478"/>
        <end position="504"/>
    </location>
</feature>
<dbReference type="GO" id="GO:0010628">
    <property type="term" value="P:positive regulation of gene expression"/>
    <property type="evidence" value="ECO:0007669"/>
    <property type="project" value="TreeGrafter"/>
</dbReference>
<evidence type="ECO:0000259" key="2">
    <source>
        <dbReference type="PROSITE" id="PS50004"/>
    </source>
</evidence>
<dbReference type="PANTHER" id="PTHR47800:SF5">
    <property type="entry name" value="FER-1-LIKE PROTEIN 6"/>
    <property type="match status" value="1"/>
</dbReference>
<feature type="compositionally biased region" description="Low complexity" evidence="1">
    <location>
        <begin position="461"/>
        <end position="471"/>
    </location>
</feature>
<feature type="domain" description="C2" evidence="2">
    <location>
        <begin position="6"/>
        <end position="136"/>
    </location>
</feature>
<dbReference type="EMBL" id="SDIL01000074">
    <property type="protein sequence ID" value="RXK37209.1"/>
    <property type="molecule type" value="Genomic_DNA"/>
</dbReference>
<dbReference type="Proteomes" id="UP000289152">
    <property type="component" value="Unassembled WGS sequence"/>
</dbReference>
<gene>
    <name evidence="3" type="ORF">M231_05499</name>
</gene>
<evidence type="ECO:0000256" key="1">
    <source>
        <dbReference type="SAM" id="MobiDB-lite"/>
    </source>
</evidence>
<feature type="compositionally biased region" description="Pro residues" evidence="1">
    <location>
        <begin position="376"/>
        <end position="390"/>
    </location>
</feature>
<dbReference type="SMART" id="SM00239">
    <property type="entry name" value="C2"/>
    <property type="match status" value="1"/>
</dbReference>
<name>A0A4Q1BHV5_TREME</name>
<dbReference type="PANTHER" id="PTHR47800">
    <property type="entry name" value="C2 DOMAIN-CONTAINING PROTEIN"/>
    <property type="match status" value="1"/>
</dbReference>
<dbReference type="OrthoDB" id="73919at2759"/>
<organism evidence="3 4">
    <name type="scientific">Tremella mesenterica</name>
    <name type="common">Jelly fungus</name>
    <dbReference type="NCBI Taxonomy" id="5217"/>
    <lineage>
        <taxon>Eukaryota</taxon>
        <taxon>Fungi</taxon>
        <taxon>Dikarya</taxon>
        <taxon>Basidiomycota</taxon>
        <taxon>Agaricomycotina</taxon>
        <taxon>Tremellomycetes</taxon>
        <taxon>Tremellales</taxon>
        <taxon>Tremellaceae</taxon>
        <taxon>Tremella</taxon>
    </lineage>
</organism>
<dbReference type="InterPro" id="IPR000008">
    <property type="entry name" value="C2_dom"/>
</dbReference>
<dbReference type="STRING" id="5217.A0A4Q1BHV5"/>
<dbReference type="Pfam" id="PF00168">
    <property type="entry name" value="C2"/>
    <property type="match status" value="1"/>
</dbReference>
<dbReference type="PROSITE" id="PS50004">
    <property type="entry name" value="C2"/>
    <property type="match status" value="1"/>
</dbReference>
<keyword evidence="4" id="KW-1185">Reference proteome</keyword>
<feature type="compositionally biased region" description="Polar residues" evidence="1">
    <location>
        <begin position="360"/>
        <end position="369"/>
    </location>
</feature>
<dbReference type="VEuPathDB" id="FungiDB:TREMEDRAFT_69594"/>
<evidence type="ECO:0000313" key="4">
    <source>
        <dbReference type="Proteomes" id="UP000289152"/>
    </source>
</evidence>
<comment type="caution">
    <text evidence="3">The sequence shown here is derived from an EMBL/GenBank/DDBJ whole genome shotgun (WGS) entry which is preliminary data.</text>
</comment>
<reference evidence="3 4" key="1">
    <citation type="submission" date="2016-06" db="EMBL/GenBank/DDBJ databases">
        <title>Evolution of pathogenesis and genome organization in the Tremellales.</title>
        <authorList>
            <person name="Cuomo C."/>
            <person name="Litvintseva A."/>
            <person name="Heitman J."/>
            <person name="Chen Y."/>
            <person name="Sun S."/>
            <person name="Springer D."/>
            <person name="Dromer F."/>
            <person name="Young S."/>
            <person name="Zeng Q."/>
            <person name="Chapman S."/>
            <person name="Gujja S."/>
            <person name="Saif S."/>
            <person name="Birren B."/>
        </authorList>
    </citation>
    <scope>NUCLEOTIDE SEQUENCE [LARGE SCALE GENOMIC DNA]</scope>
    <source>
        <strain evidence="3 4">ATCC 28783</strain>
    </source>
</reference>
<feature type="region of interest" description="Disordered" evidence="1">
    <location>
        <begin position="360"/>
        <end position="396"/>
    </location>
</feature>
<dbReference type="InterPro" id="IPR035892">
    <property type="entry name" value="C2_domain_sf"/>
</dbReference>
<feature type="compositionally biased region" description="Gly residues" evidence="1">
    <location>
        <begin position="506"/>
        <end position="522"/>
    </location>
</feature>
<feature type="region of interest" description="Disordered" evidence="1">
    <location>
        <begin position="1"/>
        <end position="22"/>
    </location>
</feature>
<dbReference type="InParanoid" id="A0A4Q1BHV5"/>
<feature type="region of interest" description="Disordered" evidence="1">
    <location>
        <begin position="447"/>
        <end position="522"/>
    </location>
</feature>
<protein>
    <recommendedName>
        <fullName evidence="2">C2 domain-containing protein</fullName>
    </recommendedName>
</protein>
<dbReference type="Gene3D" id="2.60.40.150">
    <property type="entry name" value="C2 domain"/>
    <property type="match status" value="1"/>
</dbReference>
<dbReference type="AlphaFoldDB" id="A0A4Q1BHV5"/>
<proteinExistence type="predicted"/>
<dbReference type="SUPFAM" id="SSF49562">
    <property type="entry name" value="C2 domain (Calcium/lipid-binding domain, CaLB)"/>
    <property type="match status" value="1"/>
</dbReference>
<accession>A0A4Q1BHV5</accession>
<sequence>MGSDQPKGGHDPTPLPPSTGPSYNLRITFHRASNLPIADFASRSCDPYILAQINTSLPTRHPRDPKLRFRSPTIHRNVNPTFDAQWLISGVPSSGMTLKVRLFDEDANDYDDRLGKLEIETGEIDEDWKGIKEKEYKVHKTGADVRAYTLRSCARLLDRTKELHARLVLSVEVLGKTKEDGNVGKVYTVGCFWRTHYSPIIGRLTGTKGKDEHGVERFDFQANEIQLRGPVPNELYHRYVEFKSFVMGMFESTGVRGKVLNRALHHQHAKIYNYNSRTRTGVFEDDQGPGREMTLKFLDMAHYDQGGRIFTYVVTLDGMFRFTETGKEFGIDLLSKHTMHSDVDIYIAWSGEFLIRRLSNPHSSSTAPDQHTHPAEPLPNGPPSAPPPQDPESYELIIDNDSGTYRPLASLIPIFQKFLQSNFPGLHIHVMSCTDEKLTKIKDAQRATKGKEGDRMVYGQGSVSGSNLSVDSSDEEELERRARNESEQHKAKVERLVEGMEKVKGFGKGKNGEGGGEGAVNT</sequence>